<protein>
    <submittedName>
        <fullName evidence="4">Uncharacterized protein DUF4129</fullName>
    </submittedName>
</protein>
<organism evidence="4 5">
    <name type="scientific">Roseimicrobium gellanilyticum</name>
    <dbReference type="NCBI Taxonomy" id="748857"/>
    <lineage>
        <taxon>Bacteria</taxon>
        <taxon>Pseudomonadati</taxon>
        <taxon>Verrucomicrobiota</taxon>
        <taxon>Verrucomicrobiia</taxon>
        <taxon>Verrucomicrobiales</taxon>
        <taxon>Verrucomicrobiaceae</taxon>
        <taxon>Roseimicrobium</taxon>
    </lineage>
</organism>
<dbReference type="Proteomes" id="UP000253426">
    <property type="component" value="Unassembled WGS sequence"/>
</dbReference>
<evidence type="ECO:0000313" key="4">
    <source>
        <dbReference type="EMBL" id="RBP42602.1"/>
    </source>
</evidence>
<dbReference type="EMBL" id="QNRR01000006">
    <property type="protein sequence ID" value="RBP42602.1"/>
    <property type="molecule type" value="Genomic_DNA"/>
</dbReference>
<evidence type="ECO:0000256" key="1">
    <source>
        <dbReference type="SAM" id="MobiDB-lite"/>
    </source>
</evidence>
<feature type="transmembrane region" description="Helical" evidence="2">
    <location>
        <begin position="270"/>
        <end position="292"/>
    </location>
</feature>
<feature type="transmembrane region" description="Helical" evidence="2">
    <location>
        <begin position="399"/>
        <end position="420"/>
    </location>
</feature>
<feature type="region of interest" description="Disordered" evidence="1">
    <location>
        <begin position="293"/>
        <end position="313"/>
    </location>
</feature>
<keyword evidence="5" id="KW-1185">Reference proteome</keyword>
<accession>A0A366HIW2</accession>
<feature type="transmembrane region" description="Helical" evidence="2">
    <location>
        <begin position="227"/>
        <end position="249"/>
    </location>
</feature>
<dbReference type="AlphaFoldDB" id="A0A366HIW2"/>
<evidence type="ECO:0000256" key="2">
    <source>
        <dbReference type="SAM" id="Phobius"/>
    </source>
</evidence>
<name>A0A366HIW2_9BACT</name>
<keyword evidence="2" id="KW-1133">Transmembrane helix</keyword>
<keyword evidence="2" id="KW-0472">Membrane</keyword>
<comment type="caution">
    <text evidence="4">The sequence shown here is derived from an EMBL/GenBank/DDBJ whole genome shotgun (WGS) entry which is preliminary data.</text>
</comment>
<reference evidence="4 5" key="1">
    <citation type="submission" date="2018-06" db="EMBL/GenBank/DDBJ databases">
        <title>Genomic Encyclopedia of Type Strains, Phase IV (KMG-IV): sequencing the most valuable type-strain genomes for metagenomic binning, comparative biology and taxonomic classification.</title>
        <authorList>
            <person name="Goeker M."/>
        </authorList>
    </citation>
    <scope>NUCLEOTIDE SEQUENCE [LARGE SCALE GENOMIC DNA]</scope>
    <source>
        <strain evidence="4 5">DSM 25532</strain>
    </source>
</reference>
<evidence type="ECO:0000259" key="3">
    <source>
        <dbReference type="Pfam" id="PF13559"/>
    </source>
</evidence>
<feature type="transmembrane region" description="Helical" evidence="2">
    <location>
        <begin position="62"/>
        <end position="84"/>
    </location>
</feature>
<dbReference type="Pfam" id="PF13559">
    <property type="entry name" value="DUF4129"/>
    <property type="match status" value="1"/>
</dbReference>
<gene>
    <name evidence="4" type="ORF">DES53_106311</name>
</gene>
<proteinExistence type="predicted"/>
<dbReference type="RefSeq" id="WP_113959719.1">
    <property type="nucleotide sequence ID" value="NZ_QNRR01000006.1"/>
</dbReference>
<keyword evidence="2" id="KW-0812">Transmembrane</keyword>
<feature type="transmembrane region" description="Helical" evidence="2">
    <location>
        <begin position="176"/>
        <end position="207"/>
    </location>
</feature>
<evidence type="ECO:0000313" key="5">
    <source>
        <dbReference type="Proteomes" id="UP000253426"/>
    </source>
</evidence>
<dbReference type="InterPro" id="IPR025403">
    <property type="entry name" value="TgpA-like_C"/>
</dbReference>
<feature type="domain" description="Protein-glutamine gamma-glutamyltransferase-like C-terminal" evidence="3">
    <location>
        <begin position="477"/>
        <end position="547"/>
    </location>
</feature>
<feature type="transmembrane region" description="Helical" evidence="2">
    <location>
        <begin position="31"/>
        <end position="50"/>
    </location>
</feature>
<sequence length="557" mass="62961">MPKASTRDHRDLFTLVEEGTHLLRRAPASLWLVYYLGSIPFVIYLFYFWSDMSRSGFAEGRLLESSLLLALLYAFMKIMQAWFCDGLMGMVQGREQRDRMPLRGWLRLIASQMWVHATAPWVLVASLLSMLPLPWTYAFYHNVTVLAVDHFRRGGRHRALLAQAMSQTQWQFMQQISLLALLQVSALLVYLNIVIGIVMVMVLAKSLSGTDNLISLTQGGLIMSTPVQALIISLAYLVMNPVIKSIYVLRCFYGAARRSGADLDVRLRSVRTAGGALAALVLLMGSGTLHGAGAEHKPTLPERAPTVSSERLDRSIQDTLQQSEFEWRMPRENMKGDREDSFLGNIMRGFTDWLNASLEDIGKALGDFMDWLFGGKEQDDGIGSGGDAASAAGGMWVGFMPYLLLALGVVLLLALGWMLFRHWRQTRKTEVVDSIAVPEINLENENIVATQLPENEWLRLAREKIEAGDYRLALRALFLATLAHLGDKRLLHISRTKSNGDYVQELGWRAKGRSDLNESFHQQVRTFDRVWYGWHEVSPDLMTRFQEQHERITTHAT</sequence>
<dbReference type="OrthoDB" id="185465at2"/>